<dbReference type="SUPFAM" id="SSF53335">
    <property type="entry name" value="S-adenosyl-L-methionine-dependent methyltransferases"/>
    <property type="match status" value="1"/>
</dbReference>
<dbReference type="InterPro" id="IPR010251">
    <property type="entry name" value="Mg_prot_MeTrfase"/>
</dbReference>
<evidence type="ECO:0000256" key="3">
    <source>
        <dbReference type="ARBA" id="ARBA00022691"/>
    </source>
</evidence>
<reference evidence="6 7" key="1">
    <citation type="submission" date="2023-10" db="EMBL/GenBank/DDBJ databases">
        <title>Two novel species belonging to the OM43/NOR5 clade.</title>
        <authorList>
            <person name="Park M."/>
        </authorList>
    </citation>
    <scope>NUCLEOTIDE SEQUENCE [LARGE SCALE GENOMIC DNA]</scope>
    <source>
        <strain evidence="6 7">IMCC45268</strain>
    </source>
</reference>
<keyword evidence="3" id="KW-0949">S-adenosyl-L-methionine</keyword>
<keyword evidence="2 6" id="KW-0808">Transferase</keyword>
<evidence type="ECO:0000256" key="2">
    <source>
        <dbReference type="ARBA" id="ARBA00022679"/>
    </source>
</evidence>
<dbReference type="CDD" id="cd02440">
    <property type="entry name" value="AdoMet_MTases"/>
    <property type="match status" value="1"/>
</dbReference>
<dbReference type="PROSITE" id="PS51556">
    <property type="entry name" value="SAM_MT_MG_PIX"/>
    <property type="match status" value="1"/>
</dbReference>
<dbReference type="EMBL" id="CP136865">
    <property type="protein sequence ID" value="WOJ96441.1"/>
    <property type="molecule type" value="Genomic_DNA"/>
</dbReference>
<evidence type="ECO:0000313" key="6">
    <source>
        <dbReference type="EMBL" id="WOJ96441.1"/>
    </source>
</evidence>
<proteinExistence type="predicted"/>
<dbReference type="EC" id="2.1.1.11" evidence="4"/>
<gene>
    <name evidence="6" type="primary">bchM</name>
    <name evidence="6" type="ORF">R0137_14475</name>
</gene>
<dbReference type="InterPro" id="IPR010940">
    <property type="entry name" value="Mg_prot_MeTrfase_C"/>
</dbReference>
<dbReference type="PANTHER" id="PTHR43464">
    <property type="entry name" value="METHYLTRANSFERASE"/>
    <property type="match status" value="1"/>
</dbReference>
<dbReference type="Pfam" id="PF03602">
    <property type="entry name" value="Cons_hypoth95"/>
    <property type="match status" value="1"/>
</dbReference>
<dbReference type="GO" id="GO:0046406">
    <property type="term" value="F:magnesium protoporphyrin IX methyltransferase activity"/>
    <property type="evidence" value="ECO:0007669"/>
    <property type="project" value="UniProtKB-EC"/>
</dbReference>
<dbReference type="Proteomes" id="UP001626549">
    <property type="component" value="Chromosome"/>
</dbReference>
<dbReference type="NCBIfam" id="TIGR02021">
    <property type="entry name" value="BchM-ChlM"/>
    <property type="match status" value="1"/>
</dbReference>
<sequence length="233" mass="25971">MTDNSYVQRRSEIETYFDRTASDAWTKLTSNAPVSRIRQTVRAGRDEMRDTLLSWLPKNLEGCRVLDAGCGTGSVAVELATRGAQVLAVDLSATLIEIARERLPSDIGKGHIDFEVGDMAALATGEFDHVLAMDSLIHYDVEDGIEVLNSLAPRVRKSMVFTHAPSTVLLEIMHATGKLFPRGDRAPAIQPVSPRRLDRMIQSQETLQSWERGRVSRVNSGFYISQACELRRR</sequence>
<feature type="domain" description="Magnesium-protoporphyrin IX methyltransferase C-terminal" evidence="5">
    <location>
        <begin position="132"/>
        <end position="232"/>
    </location>
</feature>
<dbReference type="RefSeq" id="WP_407327120.1">
    <property type="nucleotide sequence ID" value="NZ_CP136865.1"/>
</dbReference>
<dbReference type="InterPro" id="IPR029063">
    <property type="entry name" value="SAM-dependent_MTases_sf"/>
</dbReference>
<evidence type="ECO:0000313" key="7">
    <source>
        <dbReference type="Proteomes" id="UP001626549"/>
    </source>
</evidence>
<protein>
    <recommendedName>
        <fullName evidence="4">Magnesium protoporphyrin IX methyltransferase</fullName>
        <ecNumber evidence="4">2.1.1.11</ecNumber>
    </recommendedName>
</protein>
<name>A0ABZ0IBJ1_9GAMM</name>
<dbReference type="Gene3D" id="3.40.50.150">
    <property type="entry name" value="Vaccinia Virus protein VP39"/>
    <property type="match status" value="1"/>
</dbReference>
<dbReference type="GO" id="GO:0032259">
    <property type="term" value="P:methylation"/>
    <property type="evidence" value="ECO:0007669"/>
    <property type="project" value="UniProtKB-KW"/>
</dbReference>
<keyword evidence="7" id="KW-1185">Reference proteome</keyword>
<organism evidence="6 7">
    <name type="scientific">Congregibacter brevis</name>
    <dbReference type="NCBI Taxonomy" id="3081201"/>
    <lineage>
        <taxon>Bacteria</taxon>
        <taxon>Pseudomonadati</taxon>
        <taxon>Pseudomonadota</taxon>
        <taxon>Gammaproteobacteria</taxon>
        <taxon>Cellvibrionales</taxon>
        <taxon>Halieaceae</taxon>
        <taxon>Congregibacter</taxon>
    </lineage>
</organism>
<evidence type="ECO:0000259" key="5">
    <source>
        <dbReference type="Pfam" id="PF07109"/>
    </source>
</evidence>
<dbReference type="PANTHER" id="PTHR43464:SF19">
    <property type="entry name" value="UBIQUINONE BIOSYNTHESIS O-METHYLTRANSFERASE, MITOCHONDRIAL"/>
    <property type="match status" value="1"/>
</dbReference>
<keyword evidence="1 6" id="KW-0489">Methyltransferase</keyword>
<dbReference type="Pfam" id="PF07109">
    <property type="entry name" value="Mg-por_mtran_C"/>
    <property type="match status" value="1"/>
</dbReference>
<accession>A0ABZ0IBJ1</accession>
<evidence type="ECO:0000256" key="1">
    <source>
        <dbReference type="ARBA" id="ARBA00022603"/>
    </source>
</evidence>
<evidence type="ECO:0000256" key="4">
    <source>
        <dbReference type="NCBIfam" id="TIGR02021"/>
    </source>
</evidence>